<dbReference type="EMBL" id="LN879502">
    <property type="protein sequence ID" value="CUI17486.1"/>
    <property type="molecule type" value="Genomic_DNA"/>
</dbReference>
<organism evidence="7 8">
    <name type="scientific">Candidatus Protochlamydia naegleriophila</name>
    <dbReference type="NCBI Taxonomy" id="389348"/>
    <lineage>
        <taxon>Bacteria</taxon>
        <taxon>Pseudomonadati</taxon>
        <taxon>Chlamydiota</taxon>
        <taxon>Chlamydiia</taxon>
        <taxon>Parachlamydiales</taxon>
        <taxon>Parachlamydiaceae</taxon>
        <taxon>Candidatus Protochlamydia</taxon>
    </lineage>
</organism>
<sequence>MDTFYSLMTANILLPLLGITLGGMGVFFVWALAKMRRLEEEKQNLSAEKAAIQTDWMRECERRAIAEEKNTRLPVLESDVKELRLSEDKMFAENSLLKSQLAEKEACLKKQSEHEQEKLLFQQQAQERLTESFKALSVDALKNNIQSFLDVASLKFEKLQEGAKHDLQMRQKAIDELVKPVQTTLQAVDVKINELEKARLTAYTSLSEQVHALAKSQTQLQLETSNLVKALRAPHVRGRWGEIQLKRVVEMAGMVEHCDFVQQESVTVDERRLRPDLLIKLPNSKQIVVDSKAPLHAYLESLEWPDETGRIAKLKDHARHIRTHINQLAAKSYWDQFQPAPEFVVLFLPGETFFSAALEQDPELIEWGVEQKIILATPTTLIALLRAVAYGWRQELIAENAQKISELGKTLHDRIRILAEHFEEVRRGLERTVEAYNKTVGSFENRVLPTARKFKELGASSSDEIPILDTIETMARSGQKERQLTKTLN</sequence>
<dbReference type="InterPro" id="IPR003798">
    <property type="entry name" value="DNA_recombination_RmuC"/>
</dbReference>
<dbReference type="AlphaFoldDB" id="A0A0U5JD94"/>
<keyword evidence="8" id="KW-1185">Reference proteome</keyword>
<name>A0A0U5JD94_9BACT</name>
<comment type="function">
    <text evidence="1">Involved in DNA recombination.</text>
</comment>
<evidence type="ECO:0000256" key="1">
    <source>
        <dbReference type="ARBA" id="ARBA00003416"/>
    </source>
</evidence>
<dbReference type="PATRIC" id="fig|389348.3.peg.2111"/>
<keyword evidence="6" id="KW-1133">Transmembrane helix</keyword>
<feature type="coiled-coil region" evidence="5">
    <location>
        <begin position="28"/>
        <end position="55"/>
    </location>
</feature>
<dbReference type="Proteomes" id="UP000069902">
    <property type="component" value="Chromosome cPNK"/>
</dbReference>
<accession>A0A0U5JD94</accession>
<keyword evidence="3 5" id="KW-0175">Coiled coil</keyword>
<dbReference type="FunCoup" id="A0A0U5JD94">
    <property type="interactions" value="63"/>
</dbReference>
<dbReference type="GO" id="GO:0006310">
    <property type="term" value="P:DNA recombination"/>
    <property type="evidence" value="ECO:0007669"/>
    <property type="project" value="UniProtKB-KW"/>
</dbReference>
<comment type="similarity">
    <text evidence="2">Belongs to the RmuC family.</text>
</comment>
<dbReference type="PANTHER" id="PTHR30563">
    <property type="entry name" value="DNA RECOMBINATION PROTEIN RMUC"/>
    <property type="match status" value="1"/>
</dbReference>
<evidence type="ECO:0000256" key="2">
    <source>
        <dbReference type="ARBA" id="ARBA00009840"/>
    </source>
</evidence>
<evidence type="ECO:0000256" key="4">
    <source>
        <dbReference type="ARBA" id="ARBA00023172"/>
    </source>
</evidence>
<protein>
    <submittedName>
        <fullName evidence="7">DNA recombination protein RmuC</fullName>
    </submittedName>
</protein>
<keyword evidence="6" id="KW-0472">Membrane</keyword>
<feature type="transmembrane region" description="Helical" evidence="6">
    <location>
        <begin position="12"/>
        <end position="33"/>
    </location>
</feature>
<gene>
    <name evidence="7" type="primary">rmuC</name>
    <name evidence="7" type="ORF">PNK_1880</name>
</gene>
<dbReference type="InParanoid" id="A0A0U5JD94"/>
<evidence type="ECO:0000256" key="5">
    <source>
        <dbReference type="SAM" id="Coils"/>
    </source>
</evidence>
<proteinExistence type="inferred from homology"/>
<dbReference type="Pfam" id="PF02646">
    <property type="entry name" value="RmuC"/>
    <property type="match status" value="1"/>
</dbReference>
<keyword evidence="6" id="KW-0812">Transmembrane</keyword>
<evidence type="ECO:0000256" key="6">
    <source>
        <dbReference type="SAM" id="Phobius"/>
    </source>
</evidence>
<evidence type="ECO:0000256" key="3">
    <source>
        <dbReference type="ARBA" id="ARBA00023054"/>
    </source>
</evidence>
<evidence type="ECO:0000313" key="7">
    <source>
        <dbReference type="EMBL" id="CUI17486.1"/>
    </source>
</evidence>
<dbReference type="PANTHER" id="PTHR30563:SF0">
    <property type="entry name" value="DNA RECOMBINATION PROTEIN RMUC"/>
    <property type="match status" value="1"/>
</dbReference>
<dbReference type="KEGG" id="pnl:PNK_1880"/>
<evidence type="ECO:0000313" key="8">
    <source>
        <dbReference type="Proteomes" id="UP000069902"/>
    </source>
</evidence>
<dbReference type="RefSeq" id="WP_231909242.1">
    <property type="nucleotide sequence ID" value="NZ_LN879502.1"/>
</dbReference>
<reference evidence="8" key="1">
    <citation type="submission" date="2015-09" db="EMBL/GenBank/DDBJ databases">
        <authorList>
            <person name="Bertelli C."/>
        </authorList>
    </citation>
    <scope>NUCLEOTIDE SEQUENCE [LARGE SCALE GENOMIC DNA]</scope>
    <source>
        <strain evidence="8">KNic</strain>
    </source>
</reference>
<keyword evidence="4" id="KW-0233">DNA recombination</keyword>